<proteinExistence type="inferred from homology"/>
<dbReference type="GO" id="GO:0005524">
    <property type="term" value="F:ATP binding"/>
    <property type="evidence" value="ECO:0007669"/>
    <property type="project" value="UniProtKB-KW"/>
</dbReference>
<dbReference type="InterPro" id="IPR050445">
    <property type="entry name" value="Bact_polysacc_biosynth/exp"/>
</dbReference>
<evidence type="ECO:0000256" key="4">
    <source>
        <dbReference type="ARBA" id="ARBA00022692"/>
    </source>
</evidence>
<feature type="transmembrane region" description="Helical" evidence="9">
    <location>
        <begin position="184"/>
        <end position="205"/>
    </location>
</feature>
<keyword evidence="6" id="KW-0067">ATP-binding</keyword>
<evidence type="ECO:0000256" key="3">
    <source>
        <dbReference type="ARBA" id="ARBA00022475"/>
    </source>
</evidence>
<comment type="subcellular location">
    <subcellularLocation>
        <location evidence="1">Cell membrane</location>
        <topology evidence="1">Multi-pass membrane protein</topology>
    </subcellularLocation>
</comment>
<feature type="domain" description="Polysaccharide chain length determinant N-terminal" evidence="10">
    <location>
        <begin position="14"/>
        <end position="96"/>
    </location>
</feature>
<organism evidence="11 12">
    <name type="scientific">Microbacterium foliorum</name>
    <dbReference type="NCBI Taxonomy" id="104336"/>
    <lineage>
        <taxon>Bacteria</taxon>
        <taxon>Bacillati</taxon>
        <taxon>Actinomycetota</taxon>
        <taxon>Actinomycetes</taxon>
        <taxon>Micrococcales</taxon>
        <taxon>Microbacteriaceae</taxon>
        <taxon>Microbacterium</taxon>
    </lineage>
</organism>
<evidence type="ECO:0000256" key="6">
    <source>
        <dbReference type="ARBA" id="ARBA00022840"/>
    </source>
</evidence>
<sequence length="457" mass="47686">MKADATGWSLASAWGAVRKFWFVILGMALIGGAVGYGVSAATPPQYQSTATLYFAMNQGTTGTDLNQGSTYTQSQMLSFAQLATSSRVLAPVIEDLDLALTPKELTRNIAITIPQDTTILGVEVTSTSAARATDIANAISEELSSAVEEIVAKGVDQKPTIIPSVIDEAVVPQFQSLPNKTKDAGLAAVLGLILGVLVAFVATVADNRVRNEAALARVTDLPYLGSITRTKRGVTAGLIVVREPRSHIAEDFRRVQSALAFANIDGQSRRLLITSASPAEGKSTFSANLAVTLADLGENTLLIDADLRRPRIGEIFGLDASVGLTSVVLGSAALTEAVIPWREGGPDLLLSGEVPPNSASVLTSHAFAEVLGAASEGHDVVVIDSPPVLTVADTNLVAPLVDGVVIVVDASKTSRPQLAATIRTLEGAGAPIIGIVLNKVRLARGRTTYYTQEDSPG</sequence>
<dbReference type="Proteomes" id="UP000033572">
    <property type="component" value="Unassembled WGS sequence"/>
</dbReference>
<dbReference type="RefSeq" id="WP_045254898.1">
    <property type="nucleotide sequence ID" value="NZ_CAKKLS010000014.1"/>
</dbReference>
<keyword evidence="4 9" id="KW-0812">Transmembrane</keyword>
<dbReference type="CDD" id="cd05387">
    <property type="entry name" value="BY-kinase"/>
    <property type="match status" value="1"/>
</dbReference>
<dbReference type="InterPro" id="IPR033756">
    <property type="entry name" value="YlxH/NBP35"/>
</dbReference>
<gene>
    <name evidence="11" type="primary">ywqD</name>
    <name evidence="11" type="ORF">RN50_02582</name>
</gene>
<dbReference type="NCBIfam" id="TIGR01007">
    <property type="entry name" value="eps_fam"/>
    <property type="match status" value="1"/>
</dbReference>
<evidence type="ECO:0000259" key="10">
    <source>
        <dbReference type="Pfam" id="PF02706"/>
    </source>
</evidence>
<dbReference type="GO" id="GO:0004715">
    <property type="term" value="F:non-membrane spanning protein tyrosine kinase activity"/>
    <property type="evidence" value="ECO:0007669"/>
    <property type="project" value="UniProtKB-EC"/>
</dbReference>
<dbReference type="InterPro" id="IPR027417">
    <property type="entry name" value="P-loop_NTPase"/>
</dbReference>
<evidence type="ECO:0000313" key="12">
    <source>
        <dbReference type="Proteomes" id="UP000033572"/>
    </source>
</evidence>
<keyword evidence="3" id="KW-1003">Cell membrane</keyword>
<dbReference type="KEGG" id="mfol:DXT68_02725"/>
<protein>
    <submittedName>
        <fullName evidence="11">Tyrosine-protein kinase YwqD</fullName>
        <ecNumber evidence="11">2.7.10.2</ecNumber>
    </submittedName>
</protein>
<dbReference type="Pfam" id="PF10609">
    <property type="entry name" value="ParA"/>
    <property type="match status" value="1"/>
</dbReference>
<evidence type="ECO:0000256" key="9">
    <source>
        <dbReference type="SAM" id="Phobius"/>
    </source>
</evidence>
<dbReference type="PANTHER" id="PTHR32309:SF31">
    <property type="entry name" value="CAPSULAR EXOPOLYSACCHARIDE FAMILY"/>
    <property type="match status" value="1"/>
</dbReference>
<evidence type="ECO:0000256" key="2">
    <source>
        <dbReference type="ARBA" id="ARBA00006683"/>
    </source>
</evidence>
<comment type="caution">
    <text evidence="11">The sequence shown here is derived from an EMBL/GenBank/DDBJ whole genome shotgun (WGS) entry which is preliminary data.</text>
</comment>
<comment type="similarity">
    <text evidence="2">Belongs to the CpsC/CapA family.</text>
</comment>
<keyword evidence="12" id="KW-1185">Reference proteome</keyword>
<reference evidence="11 12" key="1">
    <citation type="submission" date="2015-02" db="EMBL/GenBank/DDBJ databases">
        <title>Draft genome sequences of ten Microbacterium spp. with emphasis on heavy metal contaminated environments.</title>
        <authorList>
            <person name="Corretto E."/>
        </authorList>
    </citation>
    <scope>NUCLEOTIDE SEQUENCE [LARGE SCALE GENOMIC DNA]</scope>
    <source>
        <strain evidence="11 12">DSM 12966</strain>
    </source>
</reference>
<accession>A0A0F0KEG5</accession>
<evidence type="ECO:0000313" key="11">
    <source>
        <dbReference type="EMBL" id="KJL19297.1"/>
    </source>
</evidence>
<keyword evidence="11" id="KW-0808">Transferase</keyword>
<keyword evidence="7 9" id="KW-1133">Transmembrane helix</keyword>
<evidence type="ECO:0000256" key="1">
    <source>
        <dbReference type="ARBA" id="ARBA00004651"/>
    </source>
</evidence>
<dbReference type="PANTHER" id="PTHR32309">
    <property type="entry name" value="TYROSINE-PROTEIN KINASE"/>
    <property type="match status" value="1"/>
</dbReference>
<dbReference type="AlphaFoldDB" id="A0A0F0KEG5"/>
<dbReference type="EMBL" id="JYIU01000045">
    <property type="protein sequence ID" value="KJL19297.1"/>
    <property type="molecule type" value="Genomic_DNA"/>
</dbReference>
<dbReference type="SUPFAM" id="SSF52540">
    <property type="entry name" value="P-loop containing nucleoside triphosphate hydrolases"/>
    <property type="match status" value="1"/>
</dbReference>
<feature type="transmembrane region" description="Helical" evidence="9">
    <location>
        <begin position="20"/>
        <end position="38"/>
    </location>
</feature>
<dbReference type="GeneID" id="94443292"/>
<dbReference type="InterPro" id="IPR005702">
    <property type="entry name" value="Wzc-like_C"/>
</dbReference>
<keyword evidence="11" id="KW-0418">Kinase</keyword>
<keyword evidence="5" id="KW-0547">Nucleotide-binding</keyword>
<dbReference type="GO" id="GO:0005886">
    <property type="term" value="C:plasma membrane"/>
    <property type="evidence" value="ECO:0007669"/>
    <property type="project" value="UniProtKB-SubCell"/>
</dbReference>
<dbReference type="EC" id="2.7.10.2" evidence="11"/>
<dbReference type="Gene3D" id="3.40.50.300">
    <property type="entry name" value="P-loop containing nucleotide triphosphate hydrolases"/>
    <property type="match status" value="1"/>
</dbReference>
<evidence type="ECO:0000256" key="5">
    <source>
        <dbReference type="ARBA" id="ARBA00022741"/>
    </source>
</evidence>
<evidence type="ECO:0000256" key="7">
    <source>
        <dbReference type="ARBA" id="ARBA00022989"/>
    </source>
</evidence>
<keyword evidence="8 9" id="KW-0472">Membrane</keyword>
<name>A0A0F0KEG5_9MICO</name>
<dbReference type="Pfam" id="PF02706">
    <property type="entry name" value="Wzz"/>
    <property type="match status" value="1"/>
</dbReference>
<evidence type="ECO:0000256" key="8">
    <source>
        <dbReference type="ARBA" id="ARBA00023136"/>
    </source>
</evidence>
<dbReference type="InterPro" id="IPR003856">
    <property type="entry name" value="LPS_length_determ_N"/>
</dbReference>
<dbReference type="PATRIC" id="fig|104336.4.peg.2628"/>